<organism evidence="3 4">
    <name type="scientific">Eleusine coracana subsp. coracana</name>
    <dbReference type="NCBI Taxonomy" id="191504"/>
    <lineage>
        <taxon>Eukaryota</taxon>
        <taxon>Viridiplantae</taxon>
        <taxon>Streptophyta</taxon>
        <taxon>Embryophyta</taxon>
        <taxon>Tracheophyta</taxon>
        <taxon>Spermatophyta</taxon>
        <taxon>Magnoliopsida</taxon>
        <taxon>Liliopsida</taxon>
        <taxon>Poales</taxon>
        <taxon>Poaceae</taxon>
        <taxon>PACMAD clade</taxon>
        <taxon>Chloridoideae</taxon>
        <taxon>Cynodonteae</taxon>
        <taxon>Eleusininae</taxon>
        <taxon>Eleusine</taxon>
    </lineage>
</organism>
<comment type="caution">
    <text evidence="3">The sequence shown here is derived from an EMBL/GenBank/DDBJ whole genome shotgun (WGS) entry which is preliminary data.</text>
</comment>
<dbReference type="GO" id="GO:0030246">
    <property type="term" value="F:carbohydrate binding"/>
    <property type="evidence" value="ECO:0007669"/>
    <property type="project" value="UniProtKB-KW"/>
</dbReference>
<proteinExistence type="predicted"/>
<keyword evidence="4" id="KW-1185">Reference proteome</keyword>
<dbReference type="AlphaFoldDB" id="A0AAV5BVP8"/>
<protein>
    <recommendedName>
        <fullName evidence="2">Jacalin-type lectin domain-containing protein</fullName>
    </recommendedName>
</protein>
<dbReference type="EMBL" id="BQKI01000002">
    <property type="protein sequence ID" value="GJM89613.1"/>
    <property type="molecule type" value="Genomic_DNA"/>
</dbReference>
<evidence type="ECO:0000256" key="1">
    <source>
        <dbReference type="ARBA" id="ARBA00022734"/>
    </source>
</evidence>
<evidence type="ECO:0000313" key="3">
    <source>
        <dbReference type="EMBL" id="GJM89613.1"/>
    </source>
</evidence>
<dbReference type="PANTHER" id="PTHR47293">
    <property type="entry name" value="JACALIN-RELATED LECTIN 3"/>
    <property type="match status" value="1"/>
</dbReference>
<dbReference type="SUPFAM" id="SSF51101">
    <property type="entry name" value="Mannose-binding lectins"/>
    <property type="match status" value="1"/>
</dbReference>
<dbReference type="PROSITE" id="PS51752">
    <property type="entry name" value="JACALIN_LECTIN"/>
    <property type="match status" value="1"/>
</dbReference>
<evidence type="ECO:0000259" key="2">
    <source>
        <dbReference type="PROSITE" id="PS51752"/>
    </source>
</evidence>
<reference evidence="3" key="1">
    <citation type="journal article" date="2018" name="DNA Res.">
        <title>Multiple hybrid de novo genome assembly of finger millet, an orphan allotetraploid crop.</title>
        <authorList>
            <person name="Hatakeyama M."/>
            <person name="Aluri S."/>
            <person name="Balachadran M.T."/>
            <person name="Sivarajan S.R."/>
            <person name="Patrignani A."/>
            <person name="Gruter S."/>
            <person name="Poveda L."/>
            <person name="Shimizu-Inatsugi R."/>
            <person name="Baeten J."/>
            <person name="Francoijs K.J."/>
            <person name="Nataraja K.N."/>
            <person name="Reddy Y.A.N."/>
            <person name="Phadnis S."/>
            <person name="Ravikumar R.L."/>
            <person name="Schlapbach R."/>
            <person name="Sreeman S.M."/>
            <person name="Shimizu K.K."/>
        </authorList>
    </citation>
    <scope>NUCLEOTIDE SEQUENCE</scope>
</reference>
<evidence type="ECO:0000313" key="4">
    <source>
        <dbReference type="Proteomes" id="UP001054889"/>
    </source>
</evidence>
<gene>
    <name evidence="3" type="primary">ga05821</name>
    <name evidence="3" type="ORF">PR202_ga05821</name>
</gene>
<dbReference type="PANTHER" id="PTHR47293:SF15">
    <property type="entry name" value="JACALIN-RELATED LECTIN 19"/>
    <property type="match status" value="1"/>
</dbReference>
<dbReference type="Pfam" id="PF01419">
    <property type="entry name" value="Jacalin"/>
    <property type="match status" value="1"/>
</dbReference>
<dbReference type="InterPro" id="IPR001229">
    <property type="entry name" value="Jacalin-like_lectin_dom"/>
</dbReference>
<feature type="domain" description="Jacalin-type lectin" evidence="2">
    <location>
        <begin position="7"/>
        <end position="88"/>
    </location>
</feature>
<dbReference type="InterPro" id="IPR036404">
    <property type="entry name" value="Jacalin-like_lectin_dom_sf"/>
</dbReference>
<dbReference type="Proteomes" id="UP001054889">
    <property type="component" value="Unassembled WGS sequence"/>
</dbReference>
<reference evidence="3" key="2">
    <citation type="submission" date="2021-12" db="EMBL/GenBank/DDBJ databases">
        <title>Resequencing data analysis of finger millet.</title>
        <authorList>
            <person name="Hatakeyama M."/>
            <person name="Aluri S."/>
            <person name="Balachadran M.T."/>
            <person name="Sivarajan S.R."/>
            <person name="Poveda L."/>
            <person name="Shimizu-Inatsugi R."/>
            <person name="Schlapbach R."/>
            <person name="Sreeman S.M."/>
            <person name="Shimizu K.K."/>
        </authorList>
    </citation>
    <scope>NUCLEOTIDE SEQUENCE</scope>
</reference>
<keyword evidence="1" id="KW-0430">Lectin</keyword>
<dbReference type="Gene3D" id="2.100.10.30">
    <property type="entry name" value="Jacalin-like lectin domain"/>
    <property type="match status" value="1"/>
</dbReference>
<name>A0AAV5BVP8_ELECO</name>
<sequence>MVVSKKLMKVGPWGGTGGHPWDDGGHSGIRTITLSYDRCIDSIILEYDRDGLAVPGERHGGAGGNHTTQARTHNQCQSLCWFSHIQIL</sequence>
<accession>A0AAV5BVP8</accession>